<dbReference type="Proteomes" id="UP000515152">
    <property type="component" value="Chromosome 24"/>
</dbReference>
<dbReference type="FunFam" id="3.40.50.300:FF:001809">
    <property type="entry name" value="Si:ch1073-365p7.2"/>
    <property type="match status" value="1"/>
</dbReference>
<evidence type="ECO:0000256" key="4">
    <source>
        <dbReference type="SAM" id="MobiDB-lite"/>
    </source>
</evidence>
<dbReference type="RefSeq" id="XP_031418045.1">
    <property type="nucleotide sequence ID" value="XM_031562185.2"/>
</dbReference>
<dbReference type="PANTHER" id="PTHR10903">
    <property type="entry name" value="GTPASE, IMAP FAMILY MEMBER-RELATED"/>
    <property type="match status" value="1"/>
</dbReference>
<dbReference type="RefSeq" id="XP_031418048.1">
    <property type="nucleotide sequence ID" value="XM_031562188.2"/>
</dbReference>
<dbReference type="GO" id="GO:0005525">
    <property type="term" value="F:GTP binding"/>
    <property type="evidence" value="ECO:0007669"/>
    <property type="project" value="UniProtKB-KW"/>
</dbReference>
<evidence type="ECO:0000313" key="11">
    <source>
        <dbReference type="RefSeq" id="XP_031418048.1"/>
    </source>
</evidence>
<organism evidence="6 10">
    <name type="scientific">Clupea harengus</name>
    <name type="common">Atlantic herring</name>
    <dbReference type="NCBI Taxonomy" id="7950"/>
    <lineage>
        <taxon>Eukaryota</taxon>
        <taxon>Metazoa</taxon>
        <taxon>Chordata</taxon>
        <taxon>Craniata</taxon>
        <taxon>Vertebrata</taxon>
        <taxon>Euteleostomi</taxon>
        <taxon>Actinopterygii</taxon>
        <taxon>Neopterygii</taxon>
        <taxon>Teleostei</taxon>
        <taxon>Clupei</taxon>
        <taxon>Clupeiformes</taxon>
        <taxon>Clupeoidei</taxon>
        <taxon>Clupeidae</taxon>
        <taxon>Clupea</taxon>
    </lineage>
</organism>
<feature type="domain" description="AIG1-type G" evidence="5">
    <location>
        <begin position="233"/>
        <end position="430"/>
    </location>
</feature>
<dbReference type="InterPro" id="IPR045058">
    <property type="entry name" value="GIMA/IAN/Toc"/>
</dbReference>
<keyword evidence="3" id="KW-0342">GTP-binding</keyword>
<dbReference type="InterPro" id="IPR027417">
    <property type="entry name" value="P-loop_NTPase"/>
</dbReference>
<dbReference type="PANTHER" id="PTHR10903:SF107">
    <property type="entry name" value="GTPASE IMAP FAMILY MEMBER 4-LIKE-RELATED"/>
    <property type="match status" value="1"/>
</dbReference>
<feature type="region of interest" description="Disordered" evidence="4">
    <location>
        <begin position="502"/>
        <end position="565"/>
    </location>
</feature>
<evidence type="ECO:0000256" key="2">
    <source>
        <dbReference type="ARBA" id="ARBA00022741"/>
    </source>
</evidence>
<dbReference type="InterPro" id="IPR006703">
    <property type="entry name" value="G_AIG1"/>
</dbReference>
<evidence type="ECO:0000256" key="3">
    <source>
        <dbReference type="ARBA" id="ARBA00023134"/>
    </source>
</evidence>
<accession>A0A6P8F1D4</accession>
<gene>
    <name evidence="7 8 9 10 11" type="primary">LOC116219162</name>
</gene>
<dbReference type="OrthoDB" id="9982588at2759"/>
<comment type="similarity">
    <text evidence="1">Belongs to the TRAFAC class TrmE-Era-EngA-EngB-Septin-like GTPase superfamily. AIG1/Toc34/Toc159-like paraseptin GTPase family. IAN subfamily.</text>
</comment>
<reference evidence="7 8" key="1">
    <citation type="submission" date="2025-04" db="UniProtKB">
        <authorList>
            <consortium name="RefSeq"/>
        </authorList>
    </citation>
    <scope>IDENTIFICATION</scope>
</reference>
<dbReference type="GeneID" id="116219162"/>
<dbReference type="KEGG" id="char:116219162"/>
<dbReference type="Pfam" id="PF04548">
    <property type="entry name" value="AIG1"/>
    <property type="match status" value="2"/>
</dbReference>
<feature type="domain" description="AIG1-type G" evidence="5">
    <location>
        <begin position="2"/>
        <end position="198"/>
    </location>
</feature>
<keyword evidence="6" id="KW-1185">Reference proteome</keyword>
<evidence type="ECO:0000256" key="1">
    <source>
        <dbReference type="ARBA" id="ARBA00008535"/>
    </source>
</evidence>
<dbReference type="RefSeq" id="XP_031418044.1">
    <property type="nucleotide sequence ID" value="XM_031562184.2"/>
</dbReference>
<feature type="compositionally biased region" description="Polar residues" evidence="4">
    <location>
        <begin position="524"/>
        <end position="536"/>
    </location>
</feature>
<dbReference type="Gene3D" id="3.40.50.300">
    <property type="entry name" value="P-loop containing nucleotide triphosphate hydrolases"/>
    <property type="match status" value="2"/>
</dbReference>
<feature type="compositionally biased region" description="Polar residues" evidence="4">
    <location>
        <begin position="591"/>
        <end position="600"/>
    </location>
</feature>
<evidence type="ECO:0000313" key="7">
    <source>
        <dbReference type="RefSeq" id="XP_031418043.1"/>
    </source>
</evidence>
<keyword evidence="2" id="KW-0547">Nucleotide-binding</keyword>
<dbReference type="AlphaFoldDB" id="A0A6P8F1D4"/>
<dbReference type="PROSITE" id="PS51720">
    <property type="entry name" value="G_AIG1"/>
    <property type="match status" value="2"/>
</dbReference>
<evidence type="ECO:0000313" key="6">
    <source>
        <dbReference type="Proteomes" id="UP000515152"/>
    </source>
</evidence>
<feature type="region of interest" description="Disordered" evidence="4">
    <location>
        <begin position="591"/>
        <end position="610"/>
    </location>
</feature>
<dbReference type="SUPFAM" id="SSF52540">
    <property type="entry name" value="P-loop containing nucleoside triphosphate hydrolases"/>
    <property type="match status" value="2"/>
</dbReference>
<dbReference type="RefSeq" id="XP_031418043.1">
    <property type="nucleotide sequence ID" value="XM_031562183.2"/>
</dbReference>
<evidence type="ECO:0000259" key="5">
    <source>
        <dbReference type="PROSITE" id="PS51720"/>
    </source>
</evidence>
<evidence type="ECO:0000313" key="9">
    <source>
        <dbReference type="RefSeq" id="XP_031418045.1"/>
    </source>
</evidence>
<proteinExistence type="inferred from homology"/>
<evidence type="ECO:0000313" key="10">
    <source>
        <dbReference type="RefSeq" id="XP_031418046.1"/>
    </source>
</evidence>
<dbReference type="RefSeq" id="XP_031418046.1">
    <property type="nucleotide sequence ID" value="XM_031562186.2"/>
</dbReference>
<evidence type="ECO:0000313" key="8">
    <source>
        <dbReference type="RefSeq" id="XP_031418044.1"/>
    </source>
</evidence>
<name>A0A6P8F1D4_CLUHA</name>
<sequence length="629" mass="71682">MCSDMRLVVVGGHQSGKTSLINTVLGQHEPESGRRTLSCMRREGEVDGRKLIFVDTPGWWRNYPLIDTAEFKKQQLMLSPSMCPPGPHAFVLVIGADGPFTEKNRRSVAEHLGLFDEKVWEHTLVVITGVDRSKQEHIDSQGGALRWVIDKCMNRYHIFENESMTEPQRITQLLDKIECIITNNSGSDFPLDEKALKEVEEKRKLNQEKASSRSLRVKSQRETLSKQAQVLLLPEVQILLLGWVCSRKTSAKNIILNKKEIVGMRRTVRADVESVVAGRKITVVDTPGWWKYLSAQFTPDWVKNELRRSVTLDGKNPHAILLAIPADTTFREEQRKITVDNMKMFGEQVWRHTIVLFTCGDLLGETTIEEHIESEGEPLRWLVEKCGNRYHVLGKDQDEESPQVTELLKKIDEMVAGKTFFSLCEATQTPNVEEMTVKPNKTNADMVKFLDQEWNRMDKEMEEMFKNMYSQTFQVKGNTSINTPPNCEYSQTSELKGSKSMEYFPNFHDSEPSSDATVGERSKCTSPLTTHQNTSESEGEAGLSGQAEGEVPQTESSNNPEDPLEEMREMLEQEWGRREVMAMERFMGILSGQQTFTGPSSEADEHDRELSRRKVLRWLDTSGYGSFDD</sequence>
<protein>
    <submittedName>
        <fullName evidence="7 8">GTPase IMAP family member 8-like isoform X1</fullName>
    </submittedName>
</protein>